<feature type="region of interest" description="Disordered" evidence="1">
    <location>
        <begin position="26"/>
        <end position="49"/>
    </location>
</feature>
<dbReference type="Pfam" id="PF15956">
    <property type="entry name" value="DUF4760"/>
    <property type="match status" value="1"/>
</dbReference>
<evidence type="ECO:0000256" key="2">
    <source>
        <dbReference type="SAM" id="Phobius"/>
    </source>
</evidence>
<sequence length="265" mass="30356">MCAMIEKLRMCERSVIGARSPGLGRNIGRTDDARNGEGGRRIGSAGEAGFQEPIQAEGGHPLARWLQRGRVRWKNSRGRHFMDESIVLVSASVVGAVVNFGLLVVVWRQLLLNSEQVRIMRESYIADHERRKKQSTIEYVNSIREKYRPIVGRLEEKFGINHVINLSEIDENERRNIRELLSIIEHMAVGVETEVYDIDIVDRMSGSYFLRMRRILDPYIAVSQSRSANNYVEFDRMCDRIRAKRKIPNNVGKLTLPTDAHRVPA</sequence>
<accession>A0ABX2L1B0</accession>
<keyword evidence="4" id="KW-1185">Reference proteome</keyword>
<gene>
    <name evidence="3" type="ORF">GBZ26_21480</name>
</gene>
<evidence type="ECO:0000313" key="3">
    <source>
        <dbReference type="EMBL" id="NUB21747.1"/>
    </source>
</evidence>
<reference evidence="3 4" key="1">
    <citation type="submission" date="2019-10" db="EMBL/GenBank/DDBJ databases">
        <title>Genome sequence of Azospirillum formosense CC-Nfb-7.</title>
        <authorList>
            <person name="Ambrosini A."/>
            <person name="Sant'Anna F.H."/>
            <person name="Cassan F.D."/>
            <person name="Souza E.M."/>
            <person name="Passaglia L.M.P."/>
        </authorList>
    </citation>
    <scope>NUCLEOTIDE SEQUENCE [LARGE SCALE GENOMIC DNA]</scope>
    <source>
        <strain evidence="3 4">CC-NFb-7</strain>
    </source>
</reference>
<evidence type="ECO:0000256" key="1">
    <source>
        <dbReference type="SAM" id="MobiDB-lite"/>
    </source>
</evidence>
<feature type="transmembrane region" description="Helical" evidence="2">
    <location>
        <begin position="86"/>
        <end position="107"/>
    </location>
</feature>
<name>A0ABX2L1B0_9PROT</name>
<dbReference type="Proteomes" id="UP000639419">
    <property type="component" value="Unassembled WGS sequence"/>
</dbReference>
<dbReference type="InterPro" id="IPR031876">
    <property type="entry name" value="DUF4760"/>
</dbReference>
<keyword evidence="2" id="KW-0472">Membrane</keyword>
<dbReference type="EMBL" id="WHOR01000203">
    <property type="protein sequence ID" value="NUB21747.1"/>
    <property type="molecule type" value="Genomic_DNA"/>
</dbReference>
<keyword evidence="2" id="KW-0812">Transmembrane</keyword>
<keyword evidence="2" id="KW-1133">Transmembrane helix</keyword>
<comment type="caution">
    <text evidence="3">The sequence shown here is derived from an EMBL/GenBank/DDBJ whole genome shotgun (WGS) entry which is preliminary data.</text>
</comment>
<feature type="compositionally biased region" description="Basic and acidic residues" evidence="1">
    <location>
        <begin position="28"/>
        <end position="40"/>
    </location>
</feature>
<evidence type="ECO:0000313" key="4">
    <source>
        <dbReference type="Proteomes" id="UP000639419"/>
    </source>
</evidence>
<proteinExistence type="predicted"/>
<protein>
    <submittedName>
        <fullName evidence="3">DUF4760 domain-containing protein</fullName>
    </submittedName>
</protein>
<organism evidence="3 4">
    <name type="scientific">Azospirillum formosense</name>
    <dbReference type="NCBI Taxonomy" id="861533"/>
    <lineage>
        <taxon>Bacteria</taxon>
        <taxon>Pseudomonadati</taxon>
        <taxon>Pseudomonadota</taxon>
        <taxon>Alphaproteobacteria</taxon>
        <taxon>Rhodospirillales</taxon>
        <taxon>Azospirillaceae</taxon>
        <taxon>Azospirillum</taxon>
    </lineage>
</organism>